<evidence type="ECO:0000313" key="2">
    <source>
        <dbReference type="EMBL" id="MQY44012.1"/>
    </source>
</evidence>
<dbReference type="EMBL" id="WIXK01000009">
    <property type="protein sequence ID" value="MQY44012.1"/>
    <property type="molecule type" value="Genomic_DNA"/>
</dbReference>
<evidence type="ECO:0000313" key="3">
    <source>
        <dbReference type="Proteomes" id="UP000436694"/>
    </source>
</evidence>
<dbReference type="SUPFAM" id="SSF56935">
    <property type="entry name" value="Porins"/>
    <property type="match status" value="1"/>
</dbReference>
<name>A0A844B121_9RHOB</name>
<protein>
    <recommendedName>
        <fullName evidence="4">Alginate export domain-containing protein</fullName>
    </recommendedName>
</protein>
<feature type="chain" id="PRO_5032900208" description="Alginate export domain-containing protein" evidence="1">
    <location>
        <begin position="39"/>
        <end position="455"/>
    </location>
</feature>
<keyword evidence="3" id="KW-1185">Reference proteome</keyword>
<accession>A0A844B121</accession>
<evidence type="ECO:0000256" key="1">
    <source>
        <dbReference type="SAM" id="SignalP"/>
    </source>
</evidence>
<dbReference type="Proteomes" id="UP000436694">
    <property type="component" value="Unassembled WGS sequence"/>
</dbReference>
<reference evidence="2 3" key="1">
    <citation type="submission" date="2019-10" db="EMBL/GenBank/DDBJ databases">
        <title>Epibacterium sp. nov., isolated from seawater.</title>
        <authorList>
            <person name="Zhang X."/>
            <person name="Li N."/>
        </authorList>
    </citation>
    <scope>NUCLEOTIDE SEQUENCE [LARGE SCALE GENOMIC DNA]</scope>
    <source>
        <strain evidence="2 3">SM1969</strain>
    </source>
</reference>
<comment type="caution">
    <text evidence="2">The sequence shown here is derived from an EMBL/GenBank/DDBJ whole genome shotgun (WGS) entry which is preliminary data.</text>
</comment>
<organism evidence="2 3">
    <name type="scientific">Tritonibacter aquimaris</name>
    <dbReference type="NCBI Taxonomy" id="2663379"/>
    <lineage>
        <taxon>Bacteria</taxon>
        <taxon>Pseudomonadati</taxon>
        <taxon>Pseudomonadota</taxon>
        <taxon>Alphaproteobacteria</taxon>
        <taxon>Rhodobacterales</taxon>
        <taxon>Paracoccaceae</taxon>
        <taxon>Tritonibacter</taxon>
    </lineage>
</organism>
<dbReference type="AlphaFoldDB" id="A0A844B121"/>
<dbReference type="RefSeq" id="WP_153548902.1">
    <property type="nucleotide sequence ID" value="NZ_WIXK01000009.1"/>
</dbReference>
<gene>
    <name evidence="2" type="ORF">GG681_15300</name>
</gene>
<evidence type="ECO:0008006" key="4">
    <source>
        <dbReference type="Google" id="ProtNLM"/>
    </source>
</evidence>
<feature type="signal peptide" evidence="1">
    <location>
        <begin position="1"/>
        <end position="38"/>
    </location>
</feature>
<proteinExistence type="predicted"/>
<keyword evidence="1" id="KW-0732">Signal</keyword>
<sequence length="455" mass="48500">MKPVNKKDRKSFGRHSTITHTLASSAISLICAAAPTVAAESADPQSPWKFSGELVLGGFVSDQDFSPAGRSSVKWSEGYLKLGLTGDFALGANTDLYGGASLLYSYTGGDGDAGGFSTGNESEVDFEDAFVGFRFNNAFGGAGSVDFSLGSQNFAIGDGFLINGDALNPGTGISEEFNRGGAYWLAARKAFRETAILKLDFGNDLRGDVFYLGSDTALQGDTKLAGVNLEKDFGELGTIGGSYVRVVDVNTSILGGFLANRDDLEAISLRASGSLGVENLFLSGEFVSQSRDGGGGRQEVDAYAGYLEASYQFADMPWAPQLGYRYSVFSGDDASTAASEAYDPLFYGFSRGYGTWFQGEVAGNYSGPFNTNSKVSTLQLAVHPTETLRVGALFFDFTPEQPGGLEAQEFNLFFELPVRENLFVSGLYGRHMPKSGFSAGVDDSDYFSIFAVLNF</sequence>